<evidence type="ECO:0000256" key="6">
    <source>
        <dbReference type="ARBA" id="ARBA00022989"/>
    </source>
</evidence>
<dbReference type="PANTHER" id="PTHR21230">
    <property type="entry name" value="VESICLE TRANSPORT V-SNARE PROTEIN VTI1-RELATED"/>
    <property type="match status" value="1"/>
</dbReference>
<feature type="domain" description="Vesicle transport v-SNARE N-terminal" evidence="11">
    <location>
        <begin position="1"/>
        <end position="87"/>
    </location>
</feature>
<dbReference type="Pfam" id="PF05008">
    <property type="entry name" value="V-SNARE"/>
    <property type="match status" value="1"/>
</dbReference>
<reference evidence="12" key="1">
    <citation type="submission" date="2021-11" db="EMBL/GenBank/DDBJ databases">
        <authorList>
            <consortium name="Genoscope - CEA"/>
            <person name="William W."/>
        </authorList>
    </citation>
    <scope>NUCLEOTIDE SEQUENCE</scope>
</reference>
<comment type="caution">
    <text evidence="12">The sequence shown here is derived from an EMBL/GenBank/DDBJ whole genome shotgun (WGS) entry which is preliminary data.</text>
</comment>
<evidence type="ECO:0000256" key="9">
    <source>
        <dbReference type="SAM" id="Coils"/>
    </source>
</evidence>
<organism evidence="12 13">
    <name type="scientific">Pelagomonas calceolata</name>
    <dbReference type="NCBI Taxonomy" id="35677"/>
    <lineage>
        <taxon>Eukaryota</taxon>
        <taxon>Sar</taxon>
        <taxon>Stramenopiles</taxon>
        <taxon>Ochrophyta</taxon>
        <taxon>Pelagophyceae</taxon>
        <taxon>Pelagomonadales</taxon>
        <taxon>Pelagomonadaceae</taxon>
        <taxon>Pelagomonas</taxon>
    </lineage>
</organism>
<feature type="transmembrane region" description="Helical" evidence="10">
    <location>
        <begin position="190"/>
        <end position="211"/>
    </location>
</feature>
<evidence type="ECO:0000256" key="3">
    <source>
        <dbReference type="ARBA" id="ARBA00022448"/>
    </source>
</evidence>
<evidence type="ECO:0000256" key="7">
    <source>
        <dbReference type="ARBA" id="ARBA00023054"/>
    </source>
</evidence>
<dbReference type="EMBL" id="CAKKNE010000006">
    <property type="protein sequence ID" value="CAH0379289.1"/>
    <property type="molecule type" value="Genomic_DNA"/>
</dbReference>
<dbReference type="OrthoDB" id="430637at2759"/>
<dbReference type="Gene3D" id="1.20.58.400">
    <property type="entry name" value="t-snare proteins"/>
    <property type="match status" value="1"/>
</dbReference>
<evidence type="ECO:0000259" key="11">
    <source>
        <dbReference type="Pfam" id="PF05008"/>
    </source>
</evidence>
<evidence type="ECO:0000256" key="4">
    <source>
        <dbReference type="ARBA" id="ARBA00022692"/>
    </source>
</evidence>
<comment type="subcellular location">
    <subcellularLocation>
        <location evidence="1">Membrane</location>
        <topology evidence="1">Single-pass type IV membrane protein</topology>
    </subcellularLocation>
</comment>
<dbReference type="GO" id="GO:0005789">
    <property type="term" value="C:endoplasmic reticulum membrane"/>
    <property type="evidence" value="ECO:0007669"/>
    <property type="project" value="TreeGrafter"/>
</dbReference>
<evidence type="ECO:0000256" key="1">
    <source>
        <dbReference type="ARBA" id="ARBA00004211"/>
    </source>
</evidence>
<evidence type="ECO:0000256" key="10">
    <source>
        <dbReference type="SAM" id="Phobius"/>
    </source>
</evidence>
<dbReference type="InterPro" id="IPR038407">
    <property type="entry name" value="v-SNARE_N_sf"/>
</dbReference>
<evidence type="ECO:0000313" key="12">
    <source>
        <dbReference type="EMBL" id="CAH0379289.1"/>
    </source>
</evidence>
<name>A0A8J2X3Q6_9STRA</name>
<dbReference type="InterPro" id="IPR007705">
    <property type="entry name" value="Vesicle_trsprt_v-SNARE_N"/>
</dbReference>
<evidence type="ECO:0000256" key="2">
    <source>
        <dbReference type="ARBA" id="ARBA00006108"/>
    </source>
</evidence>
<keyword evidence="4 10" id="KW-0812">Transmembrane</keyword>
<dbReference type="GO" id="GO:0012507">
    <property type="term" value="C:ER to Golgi transport vesicle membrane"/>
    <property type="evidence" value="ECO:0007669"/>
    <property type="project" value="TreeGrafter"/>
</dbReference>
<dbReference type="InterPro" id="IPR010989">
    <property type="entry name" value="SNARE"/>
</dbReference>
<evidence type="ECO:0000256" key="5">
    <source>
        <dbReference type="ARBA" id="ARBA00022927"/>
    </source>
</evidence>
<dbReference type="Gene3D" id="1.20.5.110">
    <property type="match status" value="1"/>
</dbReference>
<dbReference type="GO" id="GO:0006906">
    <property type="term" value="P:vesicle fusion"/>
    <property type="evidence" value="ECO:0007669"/>
    <property type="project" value="TreeGrafter"/>
</dbReference>
<sequence>MFQQYEAELQEVLADAEARLGALLAAADTADRSGAVRQLNDLVRTARDLEKQIDVEVRSAAPDARAALRERARPLGDRLAALRRQAEAVAEEADRERVLGVRNPLNASAGARGRLAAAGDRARGQNDAIRGALETVRDTEQTAIDIADELGRNRETIGSIRGHVADAGGDLGAARGLIGRMQRREVQQKAVLTVVAAILIAAIGTVSYYSFS</sequence>
<dbReference type="GO" id="GO:0031902">
    <property type="term" value="C:late endosome membrane"/>
    <property type="evidence" value="ECO:0007669"/>
    <property type="project" value="TreeGrafter"/>
</dbReference>
<dbReference type="GO" id="GO:0031201">
    <property type="term" value="C:SNARE complex"/>
    <property type="evidence" value="ECO:0007669"/>
    <property type="project" value="TreeGrafter"/>
</dbReference>
<accession>A0A8J2X3Q6</accession>
<dbReference type="SUPFAM" id="SSF47661">
    <property type="entry name" value="t-snare proteins"/>
    <property type="match status" value="1"/>
</dbReference>
<keyword evidence="3" id="KW-0813">Transport</keyword>
<keyword evidence="5" id="KW-0653">Protein transport</keyword>
<dbReference type="Proteomes" id="UP000789595">
    <property type="component" value="Unassembled WGS sequence"/>
</dbReference>
<dbReference type="GO" id="GO:0000149">
    <property type="term" value="F:SNARE binding"/>
    <property type="evidence" value="ECO:0007669"/>
    <property type="project" value="TreeGrafter"/>
</dbReference>
<dbReference type="GO" id="GO:0006886">
    <property type="term" value="P:intracellular protein transport"/>
    <property type="evidence" value="ECO:0007669"/>
    <property type="project" value="InterPro"/>
</dbReference>
<dbReference type="PANTHER" id="PTHR21230:SF84">
    <property type="entry name" value="VESICLE TRANSPORT V-SNARE N-TERMINAL DOMAIN-CONTAINING PROTEIN"/>
    <property type="match status" value="1"/>
</dbReference>
<protein>
    <recommendedName>
        <fullName evidence="11">Vesicle transport v-SNARE N-terminal domain-containing protein</fullName>
    </recommendedName>
</protein>
<gene>
    <name evidence="12" type="ORF">PECAL_6P08990</name>
</gene>
<keyword evidence="7 9" id="KW-0175">Coiled coil</keyword>
<evidence type="ECO:0000256" key="8">
    <source>
        <dbReference type="ARBA" id="ARBA00023136"/>
    </source>
</evidence>
<dbReference type="SUPFAM" id="SSF58038">
    <property type="entry name" value="SNARE fusion complex"/>
    <property type="match status" value="1"/>
</dbReference>
<comment type="similarity">
    <text evidence="2">Belongs to the VTI1 family.</text>
</comment>
<dbReference type="GO" id="GO:0005484">
    <property type="term" value="F:SNAP receptor activity"/>
    <property type="evidence" value="ECO:0007669"/>
    <property type="project" value="TreeGrafter"/>
</dbReference>
<dbReference type="Pfam" id="PF12352">
    <property type="entry name" value="V-SNARE_C"/>
    <property type="match status" value="1"/>
</dbReference>
<proteinExistence type="inferred from homology"/>
<keyword evidence="13" id="KW-1185">Reference proteome</keyword>
<keyword evidence="6 10" id="KW-1133">Transmembrane helix</keyword>
<dbReference type="GO" id="GO:0005794">
    <property type="term" value="C:Golgi apparatus"/>
    <property type="evidence" value="ECO:0007669"/>
    <property type="project" value="TreeGrafter"/>
</dbReference>
<dbReference type="AlphaFoldDB" id="A0A8J2X3Q6"/>
<keyword evidence="8 10" id="KW-0472">Membrane</keyword>
<evidence type="ECO:0000313" key="13">
    <source>
        <dbReference type="Proteomes" id="UP000789595"/>
    </source>
</evidence>
<feature type="coiled-coil region" evidence="9">
    <location>
        <begin position="6"/>
        <end position="52"/>
    </location>
</feature>